<evidence type="ECO:0000256" key="1">
    <source>
        <dbReference type="ARBA" id="ARBA00022723"/>
    </source>
</evidence>
<evidence type="ECO:0000256" key="2">
    <source>
        <dbReference type="ARBA" id="ARBA00022741"/>
    </source>
</evidence>
<evidence type="ECO:0000256" key="5">
    <source>
        <dbReference type="ARBA" id="ARBA00022801"/>
    </source>
</evidence>
<comment type="domain">
    <text evidence="11">The middle region has homology to RecA with ATPase motifs including the RadA KNRFG motif, while the C-terminus is homologous to Lon protease.</text>
</comment>
<evidence type="ECO:0000256" key="6">
    <source>
        <dbReference type="ARBA" id="ARBA00022833"/>
    </source>
</evidence>
<dbReference type="SUPFAM" id="SSF52540">
    <property type="entry name" value="P-loop containing nucleoside triphosphate hydrolases"/>
    <property type="match status" value="1"/>
</dbReference>
<evidence type="ECO:0000256" key="9">
    <source>
        <dbReference type="ARBA" id="ARBA00023125"/>
    </source>
</evidence>
<keyword evidence="6 13" id="KW-0862">Zinc</keyword>
<keyword evidence="5" id="KW-0378">Hydrolase</keyword>
<evidence type="ECO:0000256" key="10">
    <source>
        <dbReference type="ARBA" id="ARBA00023204"/>
    </source>
</evidence>
<dbReference type="GO" id="GO:0005524">
    <property type="term" value="F:ATP binding"/>
    <property type="evidence" value="ECO:0007669"/>
    <property type="project" value="UniProtKB-UniRule"/>
</dbReference>
<comment type="function">
    <text evidence="13">DNA-dependent ATPase involved in processing of recombination intermediates, plays a role in repairing DNA breaks. Stimulates the branch migration of RecA-mediated strand transfer reactions, allowing the 3' invading strand to extend heteroduplex DNA faster. Binds ssDNA in the presence of ADP but not other nucleotides, has ATPase activity that is stimulated by ssDNA and various branched DNA structures, but inhibited by SSB. Does not have RecA's homology-searching function.</text>
</comment>
<evidence type="ECO:0000256" key="3">
    <source>
        <dbReference type="ARBA" id="ARBA00022763"/>
    </source>
</evidence>
<dbReference type="Gene3D" id="3.30.230.10">
    <property type="match status" value="1"/>
</dbReference>
<evidence type="ECO:0000256" key="13">
    <source>
        <dbReference type="RuleBase" id="RU003555"/>
    </source>
</evidence>
<dbReference type="FunFam" id="3.40.50.300:FF:000050">
    <property type="entry name" value="DNA repair protein RadA"/>
    <property type="match status" value="1"/>
</dbReference>
<dbReference type="Pfam" id="PF13481">
    <property type="entry name" value="AAA_25"/>
    <property type="match status" value="1"/>
</dbReference>
<dbReference type="SMART" id="SM00382">
    <property type="entry name" value="AAA"/>
    <property type="match status" value="1"/>
</dbReference>
<keyword evidence="9 11" id="KW-0238">DNA-binding</keyword>
<evidence type="ECO:0000256" key="8">
    <source>
        <dbReference type="ARBA" id="ARBA00023016"/>
    </source>
</evidence>
<dbReference type="PANTHER" id="PTHR32472">
    <property type="entry name" value="DNA REPAIR PROTEIN RADA"/>
    <property type="match status" value="1"/>
</dbReference>
<keyword evidence="3 11" id="KW-0227">DNA damage</keyword>
<proteinExistence type="inferred from homology"/>
<dbReference type="Gene3D" id="3.40.50.300">
    <property type="entry name" value="P-loop containing nucleotide triphosphate hydrolases"/>
    <property type="match status" value="1"/>
</dbReference>
<keyword evidence="2 11" id="KW-0547">Nucleotide-binding</keyword>
<dbReference type="SUPFAM" id="SSF54211">
    <property type="entry name" value="Ribosomal protein S5 domain 2-like"/>
    <property type="match status" value="1"/>
</dbReference>
<feature type="region of interest" description="Lon-protease-like" evidence="11">
    <location>
        <begin position="347"/>
        <end position="475"/>
    </location>
</feature>
<dbReference type="AlphaFoldDB" id="A0A4Q9KGP5"/>
<dbReference type="InterPro" id="IPR020568">
    <property type="entry name" value="Ribosomal_Su5_D2-typ_SF"/>
</dbReference>
<dbReference type="InterPro" id="IPR027417">
    <property type="entry name" value="P-loop_NTPase"/>
</dbReference>
<dbReference type="CDD" id="cd01121">
    <property type="entry name" value="RadA_SMS_N"/>
    <property type="match status" value="1"/>
</dbReference>
<dbReference type="InterPro" id="IPR014721">
    <property type="entry name" value="Ribsml_uS5_D2-typ_fold_subgr"/>
</dbReference>
<protein>
    <recommendedName>
        <fullName evidence="11 12">DNA repair protein RadA</fullName>
    </recommendedName>
</protein>
<feature type="binding site" evidence="11">
    <location>
        <begin position="92"/>
        <end position="99"/>
    </location>
    <ligand>
        <name>ATP</name>
        <dbReference type="ChEBI" id="CHEBI:30616"/>
    </ligand>
</feature>
<dbReference type="NCBIfam" id="TIGR00416">
    <property type="entry name" value="sms"/>
    <property type="match status" value="1"/>
</dbReference>
<keyword evidence="1 11" id="KW-0479">Metal-binding</keyword>
<evidence type="ECO:0000256" key="12">
    <source>
        <dbReference type="NCBIfam" id="TIGR00416"/>
    </source>
</evidence>
<sequence length="475" mass="50042">MARTSTNYRCTECGWTTGRWVGRCGQCQAWGSLSEGEPTSTRAVASQRPAQPAIRITEVEANTARGVRTGIGELDRVLGDGLVPGAVVLLGGEPGVGKSTLLLEVAARWASAGRRTLYVTAEESAAQVRLRADRTGALHDELFLAAESDLGVVLGHIEEHSPSLLVLDSVQTVQAQGTDGVAGGVAQVREVTNALVRTAKRRNMAVLIIGHVTKDGALAGPRTLEHLVDVVLSFEGERHGGFRMVRATKNRYGPADEVGCFEMTETGIREVPDPSGLFTSSRGPTAGTCVTVSLEGRRPLVAEVQALVVPTSLQQPRRMTHGLENARVTLTLAVLQRRAGHKLHTRDVYASTVGGVRLSDPAADLALAIAVASALRDEEPVGKLLAIGEVSLSGEVRRVPALGRRLAEAARLGFERAIVPEGSGKEVAAAGLRVIEVASIDEALKAAFGTPSGKVVGLEKRRREHGAEGASAAPH</sequence>
<evidence type="ECO:0000259" key="14">
    <source>
        <dbReference type="PROSITE" id="PS50162"/>
    </source>
</evidence>
<comment type="caution">
    <text evidence="15">The sequence shown here is derived from an EMBL/GenBank/DDBJ whole genome shotgun (WGS) entry which is preliminary data.</text>
</comment>
<evidence type="ECO:0000256" key="7">
    <source>
        <dbReference type="ARBA" id="ARBA00022840"/>
    </source>
</evidence>
<dbReference type="GO" id="GO:0008270">
    <property type="term" value="F:zinc ion binding"/>
    <property type="evidence" value="ECO:0007669"/>
    <property type="project" value="UniProtKB-KW"/>
</dbReference>
<dbReference type="HAMAP" id="MF_01498">
    <property type="entry name" value="RadA_bact"/>
    <property type="match status" value="1"/>
</dbReference>
<dbReference type="PRINTS" id="PR01874">
    <property type="entry name" value="DNAREPAIRADA"/>
</dbReference>
<evidence type="ECO:0000313" key="15">
    <source>
        <dbReference type="EMBL" id="TBT88504.1"/>
    </source>
</evidence>
<organism evidence="15 16">
    <name type="scientific">Propioniciclava sinopodophylli</name>
    <dbReference type="NCBI Taxonomy" id="1837344"/>
    <lineage>
        <taxon>Bacteria</taxon>
        <taxon>Bacillati</taxon>
        <taxon>Actinomycetota</taxon>
        <taxon>Actinomycetes</taxon>
        <taxon>Propionibacteriales</taxon>
        <taxon>Propionibacteriaceae</taxon>
        <taxon>Propioniciclava</taxon>
    </lineage>
</organism>
<dbReference type="InterPro" id="IPR004504">
    <property type="entry name" value="DNA_repair_RadA"/>
</dbReference>
<dbReference type="GO" id="GO:0000725">
    <property type="term" value="P:recombinational repair"/>
    <property type="evidence" value="ECO:0007669"/>
    <property type="project" value="UniProtKB-UniRule"/>
</dbReference>
<reference evidence="15 16" key="1">
    <citation type="submission" date="2019-01" db="EMBL/GenBank/DDBJ databases">
        <title>Lactibacter flavus gen. nov., sp. nov., a novel bacterium of the family Propionibacteriaceae isolated from raw milk and dairy products.</title>
        <authorList>
            <person name="Huptas C."/>
            <person name="Wenning M."/>
            <person name="Breitenwieser F."/>
            <person name="Doll E."/>
            <person name="Von Neubeck M."/>
            <person name="Busse H.-J."/>
            <person name="Scherer S."/>
        </authorList>
    </citation>
    <scope>NUCLEOTIDE SEQUENCE [LARGE SCALE GENOMIC DNA]</scope>
    <source>
        <strain evidence="15 16">KCTC 33808</strain>
    </source>
</reference>
<dbReference type="GO" id="GO:0140664">
    <property type="term" value="F:ATP-dependent DNA damage sensor activity"/>
    <property type="evidence" value="ECO:0007669"/>
    <property type="project" value="InterPro"/>
</dbReference>
<dbReference type="EMBL" id="SDMQ01000001">
    <property type="protein sequence ID" value="TBT88504.1"/>
    <property type="molecule type" value="Genomic_DNA"/>
</dbReference>
<dbReference type="InterPro" id="IPR003593">
    <property type="entry name" value="AAA+_ATPase"/>
</dbReference>
<comment type="similarity">
    <text evidence="11 13">Belongs to the RecA family. RadA subfamily.</text>
</comment>
<evidence type="ECO:0000256" key="11">
    <source>
        <dbReference type="HAMAP-Rule" id="MF_01498"/>
    </source>
</evidence>
<evidence type="ECO:0000256" key="4">
    <source>
        <dbReference type="ARBA" id="ARBA00022771"/>
    </source>
</evidence>
<dbReference type="OrthoDB" id="9803906at2"/>
<keyword evidence="4 13" id="KW-0863">Zinc-finger</keyword>
<evidence type="ECO:0000313" key="16">
    <source>
        <dbReference type="Proteomes" id="UP000292373"/>
    </source>
</evidence>
<dbReference type="Pfam" id="PF18073">
    <property type="entry name" value="Zn_ribbon_LapB"/>
    <property type="match status" value="1"/>
</dbReference>
<keyword evidence="16" id="KW-1185">Reference proteome</keyword>
<dbReference type="InterPro" id="IPR041166">
    <property type="entry name" value="Rubredoxin_2"/>
</dbReference>
<dbReference type="Proteomes" id="UP000292373">
    <property type="component" value="Unassembled WGS sequence"/>
</dbReference>
<name>A0A4Q9KGP5_9ACTN</name>
<keyword evidence="7 11" id="KW-0067">ATP-binding</keyword>
<accession>A0A4Q9KGP5</accession>
<dbReference type="GO" id="GO:0016787">
    <property type="term" value="F:hydrolase activity"/>
    <property type="evidence" value="ECO:0007669"/>
    <property type="project" value="UniProtKB-KW"/>
</dbReference>
<feature type="domain" description="RecA family profile 1" evidence="14">
    <location>
        <begin position="63"/>
        <end position="212"/>
    </location>
</feature>
<dbReference type="GO" id="GO:0005829">
    <property type="term" value="C:cytosol"/>
    <property type="evidence" value="ECO:0007669"/>
    <property type="project" value="TreeGrafter"/>
</dbReference>
<feature type="short sequence motif" description="RadA KNRFG motif" evidence="11">
    <location>
        <begin position="249"/>
        <end position="253"/>
    </location>
</feature>
<dbReference type="GO" id="GO:0003684">
    <property type="term" value="F:damaged DNA binding"/>
    <property type="evidence" value="ECO:0007669"/>
    <property type="project" value="InterPro"/>
</dbReference>
<dbReference type="Pfam" id="PF13541">
    <property type="entry name" value="ChlI"/>
    <property type="match status" value="1"/>
</dbReference>
<comment type="function">
    <text evidence="11">Plays a role in repairing double-strand DNA breaks, probably involving stabilizing or processing branched DNA or blocked replication forks.</text>
</comment>
<dbReference type="PANTHER" id="PTHR32472:SF10">
    <property type="entry name" value="DNA REPAIR PROTEIN RADA-LIKE PROTEIN"/>
    <property type="match status" value="1"/>
</dbReference>
<dbReference type="PROSITE" id="PS50162">
    <property type="entry name" value="RECA_2"/>
    <property type="match status" value="1"/>
</dbReference>
<keyword evidence="8 11" id="KW-0346">Stress response</keyword>
<dbReference type="RefSeq" id="WP_131166634.1">
    <property type="nucleotide sequence ID" value="NZ_CANLBI010000006.1"/>
</dbReference>
<dbReference type="InterPro" id="IPR020588">
    <property type="entry name" value="RecA_ATP-bd"/>
</dbReference>
<gene>
    <name evidence="11 15" type="primary">radA</name>
    <name evidence="15" type="ORF">ET989_00690</name>
</gene>
<keyword evidence="10 11" id="KW-0234">DNA repair</keyword>